<dbReference type="InParanoid" id="Q5KLW3"/>
<dbReference type="KEGG" id="cne:CNB03830"/>
<gene>
    <name evidence="1" type="ordered locus">CNB03830</name>
</gene>
<organism evidence="1 2">
    <name type="scientific">Cryptococcus deneoformans (strain JEC21 / ATCC MYA-565)</name>
    <name type="common">Cryptococcus neoformans var. neoformans serotype D</name>
    <dbReference type="NCBI Taxonomy" id="214684"/>
    <lineage>
        <taxon>Eukaryota</taxon>
        <taxon>Fungi</taxon>
        <taxon>Dikarya</taxon>
        <taxon>Basidiomycota</taxon>
        <taxon>Agaricomycotina</taxon>
        <taxon>Tremellomycetes</taxon>
        <taxon>Tremellales</taxon>
        <taxon>Cryptococcaceae</taxon>
        <taxon>Cryptococcus</taxon>
        <taxon>Cryptococcus neoformans species complex</taxon>
    </lineage>
</organism>
<evidence type="ECO:0000313" key="2">
    <source>
        <dbReference type="Proteomes" id="UP000002149"/>
    </source>
</evidence>
<dbReference type="HOGENOM" id="CLU_2426970_0_0_1"/>
<proteinExistence type="predicted"/>
<dbReference type="PaxDb" id="214684-Q5KLW3"/>
<name>Q5KLW3_CRYD1</name>
<dbReference type="AlphaFoldDB" id="Q5KLW3"/>
<accession>Q5KLW3</accession>
<dbReference type="GeneID" id="3255632"/>
<dbReference type="EMBL" id="AE017342">
    <property type="protein sequence ID" value="AAW41906.2"/>
    <property type="molecule type" value="Genomic_DNA"/>
</dbReference>
<sequence>MPLTPYPSSFFKTFHNPAIHILFRLKFASDSFAPNEEISNRESQQSWKQIRGSKPLPFRLTPFSIHRHGHLRTHSA</sequence>
<dbReference type="VEuPathDB" id="FungiDB:CNB03830"/>
<protein>
    <submittedName>
        <fullName evidence="1">Expressed protein</fullName>
    </submittedName>
</protein>
<dbReference type="RefSeq" id="XP_024512287.1">
    <property type="nucleotide sequence ID" value="XM_024656582.1"/>
</dbReference>
<evidence type="ECO:0000313" key="1">
    <source>
        <dbReference type="EMBL" id="AAW41906.2"/>
    </source>
</evidence>
<dbReference type="Proteomes" id="UP000002149">
    <property type="component" value="Chromosome 2"/>
</dbReference>
<keyword evidence="2" id="KW-1185">Reference proteome</keyword>
<reference evidence="1 2" key="1">
    <citation type="journal article" date="2005" name="Science">
        <title>The genome of the basidiomycetous yeast and human pathogen Cryptococcus neoformans.</title>
        <authorList>
            <person name="Loftus B.J."/>
            <person name="Fung E."/>
            <person name="Roncaglia P."/>
            <person name="Rowley D."/>
            <person name="Amedeo P."/>
            <person name="Bruno D."/>
            <person name="Vamathevan J."/>
            <person name="Miranda M."/>
            <person name="Anderson I.J."/>
            <person name="Fraser J.A."/>
            <person name="Allen J.E."/>
            <person name="Bosdet I.E."/>
            <person name="Brent M.R."/>
            <person name="Chiu R."/>
            <person name="Doering T.L."/>
            <person name="Donlin M.J."/>
            <person name="D'Souza C.A."/>
            <person name="Fox D.S."/>
            <person name="Grinberg V."/>
            <person name="Fu J."/>
            <person name="Fukushima M."/>
            <person name="Haas B.J."/>
            <person name="Huang J.C."/>
            <person name="Janbon G."/>
            <person name="Jones S.J."/>
            <person name="Koo H.L."/>
            <person name="Krzywinski M.I."/>
            <person name="Kwon-Chung J.K."/>
            <person name="Lengeler K.B."/>
            <person name="Maiti R."/>
            <person name="Marra M.A."/>
            <person name="Marra R.E."/>
            <person name="Mathewson C.A."/>
            <person name="Mitchell T.G."/>
            <person name="Pertea M."/>
            <person name="Riggs F.R."/>
            <person name="Salzberg S.L."/>
            <person name="Schein J.E."/>
            <person name="Shvartsbeyn A."/>
            <person name="Shin H."/>
            <person name="Shumway M."/>
            <person name="Specht C.A."/>
            <person name="Suh B.B."/>
            <person name="Tenney A."/>
            <person name="Utterback T.R."/>
            <person name="Wickes B.L."/>
            <person name="Wortman J.R."/>
            <person name="Wye N.H."/>
            <person name="Kronstad J.W."/>
            <person name="Lodge J.K."/>
            <person name="Heitman J."/>
            <person name="Davis R.W."/>
            <person name="Fraser C.M."/>
            <person name="Hyman R.W."/>
        </authorList>
    </citation>
    <scope>NUCLEOTIDE SEQUENCE [LARGE SCALE GENOMIC DNA]</scope>
    <source>
        <strain evidence="2">JEC21 / ATCC MYA-565</strain>
    </source>
</reference>